<dbReference type="AlphaFoldDB" id="A0A3Q0ITC8"/>
<keyword evidence="3" id="KW-0509">mRNA transport</keyword>
<dbReference type="KEGG" id="dci:103507170"/>
<evidence type="ECO:0000256" key="1">
    <source>
        <dbReference type="ARBA" id="ARBA00004567"/>
    </source>
</evidence>
<evidence type="ECO:0000256" key="2">
    <source>
        <dbReference type="ARBA" id="ARBA00022448"/>
    </source>
</evidence>
<dbReference type="PANTHER" id="PTHR13437:SF2">
    <property type="entry name" value="NUCLEOPORIN P58_P45"/>
    <property type="match status" value="1"/>
</dbReference>
<keyword evidence="4" id="KW-0653">Protein transport</keyword>
<proteinExistence type="predicted"/>
<dbReference type="GeneID" id="103507170"/>
<dbReference type="PaxDb" id="121845-A0A3Q0ITC8"/>
<keyword evidence="9" id="KW-1185">Reference proteome</keyword>
<dbReference type="RefSeq" id="XP_026677903.1">
    <property type="nucleotide sequence ID" value="XM_026822102.1"/>
</dbReference>
<dbReference type="GO" id="GO:0015031">
    <property type="term" value="P:protein transport"/>
    <property type="evidence" value="ECO:0007669"/>
    <property type="project" value="UniProtKB-KW"/>
</dbReference>
<dbReference type="Proteomes" id="UP000079169">
    <property type="component" value="Unplaced"/>
</dbReference>
<evidence type="ECO:0000256" key="5">
    <source>
        <dbReference type="ARBA" id="ARBA00023010"/>
    </source>
</evidence>
<keyword evidence="5" id="KW-0811">Translocation</keyword>
<dbReference type="Pfam" id="PF15967">
    <property type="entry name" value="Nucleoporin_FG2"/>
    <property type="match status" value="2"/>
</dbReference>
<organism evidence="9 10">
    <name type="scientific">Diaphorina citri</name>
    <name type="common">Asian citrus psyllid</name>
    <dbReference type="NCBI Taxonomy" id="121845"/>
    <lineage>
        <taxon>Eukaryota</taxon>
        <taxon>Metazoa</taxon>
        <taxon>Ecdysozoa</taxon>
        <taxon>Arthropoda</taxon>
        <taxon>Hexapoda</taxon>
        <taxon>Insecta</taxon>
        <taxon>Pterygota</taxon>
        <taxon>Neoptera</taxon>
        <taxon>Paraneoptera</taxon>
        <taxon>Hemiptera</taxon>
        <taxon>Sternorrhyncha</taxon>
        <taxon>Psylloidea</taxon>
        <taxon>Psyllidae</taxon>
        <taxon>Diaphorininae</taxon>
        <taxon>Diaphorina</taxon>
    </lineage>
</organism>
<keyword evidence="7" id="KW-0539">Nucleus</keyword>
<evidence type="ECO:0000313" key="9">
    <source>
        <dbReference type="Proteomes" id="UP000079169"/>
    </source>
</evidence>
<dbReference type="STRING" id="121845.A0A3Q0ITC8"/>
<feature type="compositionally biased region" description="Polar residues" evidence="8">
    <location>
        <begin position="623"/>
        <end position="639"/>
    </location>
</feature>
<accession>A0A3Q0ITC8</accession>
<evidence type="ECO:0000256" key="6">
    <source>
        <dbReference type="ARBA" id="ARBA00023132"/>
    </source>
</evidence>
<evidence type="ECO:0000313" key="10">
    <source>
        <dbReference type="RefSeq" id="XP_026677903.1"/>
    </source>
</evidence>
<evidence type="ECO:0000256" key="4">
    <source>
        <dbReference type="ARBA" id="ARBA00022927"/>
    </source>
</evidence>
<reference evidence="10" key="1">
    <citation type="submission" date="2025-08" db="UniProtKB">
        <authorList>
            <consortium name="RefSeq"/>
        </authorList>
    </citation>
    <scope>IDENTIFICATION</scope>
</reference>
<feature type="region of interest" description="Disordered" evidence="8">
    <location>
        <begin position="623"/>
        <end position="652"/>
    </location>
</feature>
<name>A0A3Q0ITC8_DIACI</name>
<evidence type="ECO:0000256" key="8">
    <source>
        <dbReference type="SAM" id="MobiDB-lite"/>
    </source>
</evidence>
<gene>
    <name evidence="10" type="primary">LOC103507170</name>
</gene>
<dbReference type="GO" id="GO:0051028">
    <property type="term" value="P:mRNA transport"/>
    <property type="evidence" value="ECO:0007669"/>
    <property type="project" value="UniProtKB-KW"/>
</dbReference>
<keyword evidence="6" id="KW-0906">Nuclear pore complex</keyword>
<dbReference type="GO" id="GO:0017056">
    <property type="term" value="F:structural constituent of nuclear pore"/>
    <property type="evidence" value="ECO:0007669"/>
    <property type="project" value="InterPro"/>
</dbReference>
<sequence length="652" mass="66397">MTSGFGSSAGLFGQAAGSTPTFGSFGTQQAATTQAGFSFGSTATQPAFGAGTTTSGQGFGGFGTGTATFGSTNTSTGGLFGSGGTTTAQPGFGSSAFGTPSAPTPAFGSPAFGSTNTFGTPTTQQSTGFGGFGTSTFGSQPTQQSGLSFNSPSTTQSGLTFGAPSGGLNFGTPTTQATSAFGTPTQSTGLSFGSTTPAQGFGSTAQTGLSFGTPSATQASGGFSFGGGTAPQTGGLNFGTPTSTQQPLFGAPATTAQTGFSFGTPAATSQPSVGFGAAATTQSVGFGAPATSQSVTFGAQPASQPSVGFGAPATTQTGLSFGAPATSQPALSFGSSATGQAAGFSFGSSAPASSQPSLSFGAAIWIFSNRSSSWEDTLKSLEHCAMAQRTQNMPSALQAENVAPSKYFLSLSEQFESDLLKLRSNIDSTQKLVEGFTKTSCITPSDLLKLRSNIDSTQKLVEGFTKTSCITPSGKSNRKNVAPSKYFLSLSEQFESDLLKLRSNIDSTQKLVEGFTKTSCITPSELYQTMRRVHDAVVSVAGSLQSTQPEVQYLKERHLQLRQTYLKDSTNVFDVERGGRDTKLPRDVEGPSPFSAMGNFYTASLALDKPALFSSGGLMSGWGETSQVQAPTNESTTQLNPPPGTKRGKRWL</sequence>
<dbReference type="GO" id="GO:0005643">
    <property type="term" value="C:nuclear pore"/>
    <property type="evidence" value="ECO:0007669"/>
    <property type="project" value="UniProtKB-SubCell"/>
</dbReference>
<dbReference type="GO" id="GO:0008139">
    <property type="term" value="F:nuclear localization sequence binding"/>
    <property type="evidence" value="ECO:0007669"/>
    <property type="project" value="InterPro"/>
</dbReference>
<comment type="subcellular location">
    <subcellularLocation>
        <location evidence="1">Nucleus</location>
        <location evidence="1">Nuclear pore complex</location>
    </subcellularLocation>
</comment>
<evidence type="ECO:0000256" key="3">
    <source>
        <dbReference type="ARBA" id="ARBA00022816"/>
    </source>
</evidence>
<dbReference type="PANTHER" id="PTHR13437">
    <property type="entry name" value="NUCLEOPORIN P58/P45 NUCLEOPORIN-LIKE PROTEIN 1"/>
    <property type="match status" value="1"/>
</dbReference>
<evidence type="ECO:0000256" key="7">
    <source>
        <dbReference type="ARBA" id="ARBA00023242"/>
    </source>
</evidence>
<dbReference type="Gene3D" id="6.10.140.1350">
    <property type="match status" value="2"/>
</dbReference>
<protein>
    <submittedName>
        <fullName evidence="10">Probable nucleoporin Nup58</fullName>
    </submittedName>
</protein>
<dbReference type="InterPro" id="IPR024882">
    <property type="entry name" value="NUP58/p45/49"/>
</dbReference>
<keyword evidence="2" id="KW-0813">Transport</keyword>